<accession>A0ABW9RUK6</accession>
<reference evidence="4 5" key="1">
    <citation type="submission" date="2019-02" db="EMBL/GenBank/DDBJ databases">
        <authorList>
            <person name="Goldberg S.R."/>
            <person name="Haltli B.A."/>
            <person name="Correa H."/>
            <person name="Russell K.G."/>
        </authorList>
    </citation>
    <scope>NUCLEOTIDE SEQUENCE [LARGE SCALE GENOMIC DNA]</scope>
    <source>
        <strain evidence="4 5">JCM 16186</strain>
    </source>
</reference>
<proteinExistence type="inferred from homology"/>
<dbReference type="InterPro" id="IPR011990">
    <property type="entry name" value="TPR-like_helical_dom_sf"/>
</dbReference>
<dbReference type="SUPFAM" id="SSF48452">
    <property type="entry name" value="TPR-like"/>
    <property type="match status" value="1"/>
</dbReference>
<dbReference type="PANTHER" id="PTHR30483">
    <property type="entry name" value="LEUCINE-SPECIFIC-BINDING PROTEIN"/>
    <property type="match status" value="1"/>
</dbReference>
<dbReference type="InterPro" id="IPR028082">
    <property type="entry name" value="Peripla_BP_I"/>
</dbReference>
<dbReference type="Proteomes" id="UP000798808">
    <property type="component" value="Unassembled WGS sequence"/>
</dbReference>
<protein>
    <recommendedName>
        <fullName evidence="3">Leucine-binding protein domain-containing protein</fullName>
    </recommendedName>
</protein>
<dbReference type="Gene3D" id="1.25.40.10">
    <property type="entry name" value="Tetratricopeptide repeat domain"/>
    <property type="match status" value="1"/>
</dbReference>
<dbReference type="PANTHER" id="PTHR30483:SF6">
    <property type="entry name" value="PERIPLASMIC BINDING PROTEIN OF ABC TRANSPORTER FOR NATURAL AMINO ACIDS"/>
    <property type="match status" value="1"/>
</dbReference>
<evidence type="ECO:0000259" key="3">
    <source>
        <dbReference type="Pfam" id="PF13458"/>
    </source>
</evidence>
<comment type="similarity">
    <text evidence="1">Belongs to the leucine-binding protein family.</text>
</comment>
<dbReference type="CDD" id="cd06268">
    <property type="entry name" value="PBP1_ABC_transporter_LIVBP-like"/>
    <property type="match status" value="1"/>
</dbReference>
<dbReference type="SUPFAM" id="SSF53822">
    <property type="entry name" value="Periplasmic binding protein-like I"/>
    <property type="match status" value="1"/>
</dbReference>
<gene>
    <name evidence="4" type="ORF">E1163_23145</name>
</gene>
<keyword evidence="5" id="KW-1185">Reference proteome</keyword>
<keyword evidence="2" id="KW-0732">Signal</keyword>
<feature type="domain" description="Leucine-binding protein" evidence="3">
    <location>
        <begin position="249"/>
        <end position="535"/>
    </location>
</feature>
<evidence type="ECO:0000313" key="4">
    <source>
        <dbReference type="EMBL" id="MTI27872.1"/>
    </source>
</evidence>
<evidence type="ECO:0000256" key="2">
    <source>
        <dbReference type="ARBA" id="ARBA00022729"/>
    </source>
</evidence>
<organism evidence="4 5">
    <name type="scientific">Fulvivirga kasyanovii</name>
    <dbReference type="NCBI Taxonomy" id="396812"/>
    <lineage>
        <taxon>Bacteria</taxon>
        <taxon>Pseudomonadati</taxon>
        <taxon>Bacteroidota</taxon>
        <taxon>Cytophagia</taxon>
        <taxon>Cytophagales</taxon>
        <taxon>Fulvivirgaceae</taxon>
        <taxon>Fulvivirga</taxon>
    </lineage>
</organism>
<comment type="caution">
    <text evidence="4">The sequence shown here is derived from an EMBL/GenBank/DDBJ whole genome shotgun (WGS) entry which is preliminary data.</text>
</comment>
<dbReference type="EMBL" id="SMLW01000645">
    <property type="protein sequence ID" value="MTI27872.1"/>
    <property type="molecule type" value="Genomic_DNA"/>
</dbReference>
<name>A0ABW9RUK6_9BACT</name>
<dbReference type="InterPro" id="IPR028081">
    <property type="entry name" value="Leu-bd"/>
</dbReference>
<dbReference type="Pfam" id="PF13458">
    <property type="entry name" value="Peripla_BP_6"/>
    <property type="match status" value="1"/>
</dbReference>
<sequence length="593" mass="68683">MNFNMRMKLSKILVVVCLLFITFKAYTQVNYQQQYLHAKELFNDAKYSLAMEAFKPLLEREESNPFPAYSSFYYAVAAYKDGYPPLAKNMFLQIKSYFPKWSKMPEVNFWLGKIYFEAAEYNQGLNVLAEIKDKTFQENIYNLKHHTFSGIKDVEALKEIYENHPKEKAIGEVLAMKIAKQPLVNQDQELLDELITKFNLDKKGLDLVKVDESVFKDKYKVAVLFPFLMNRLEPTERKKINQLILDIYQGMQLAMDTLKAQGINVELFAYDTKRDSAATARILAREEMKGMDLIVGPFFSEPRQLVQDFSFKNKINMINPLSTDSDVIGVNPYSFLLQPTNETIGRKMAEYVAKNARRKTGVIFYGEDSRDSTLAHAFKQRIEKEGFKIIINKEIRKDETRQILDILVASGRIKDMASDDAKGRLRLAQDSIGYIFVASNNDLISTKVISAVETRGDSIMVIGSADWLELPVINYEAYYRLGAVLYAPMYMHKETDAYEIFRDQYVRKHKVPPTQHAEIGYDMMHLLGHSLNKYGKYFQIGWDEEKFLKGYLTIGYSYQNSQDNKLVPILEFGDEGLEVVYELEENKNEDRKK</sequence>
<dbReference type="Gene3D" id="3.40.50.2300">
    <property type="match status" value="2"/>
</dbReference>
<dbReference type="InterPro" id="IPR051010">
    <property type="entry name" value="BCAA_transport"/>
</dbReference>
<evidence type="ECO:0000313" key="5">
    <source>
        <dbReference type="Proteomes" id="UP000798808"/>
    </source>
</evidence>
<evidence type="ECO:0000256" key="1">
    <source>
        <dbReference type="ARBA" id="ARBA00010062"/>
    </source>
</evidence>